<organism evidence="3 4">
    <name type="scientific">Natronobacterium texcoconense</name>
    <dbReference type="NCBI Taxonomy" id="1095778"/>
    <lineage>
        <taxon>Archaea</taxon>
        <taxon>Methanobacteriati</taxon>
        <taxon>Methanobacteriota</taxon>
        <taxon>Stenosarchaea group</taxon>
        <taxon>Halobacteria</taxon>
        <taxon>Halobacteriales</taxon>
        <taxon>Natrialbaceae</taxon>
        <taxon>Natronobacterium</taxon>
    </lineage>
</organism>
<evidence type="ECO:0000259" key="2">
    <source>
        <dbReference type="PROSITE" id="PS51819"/>
    </source>
</evidence>
<gene>
    <name evidence="3" type="ORF">SAMN04489842_3442</name>
</gene>
<feature type="domain" description="VOC" evidence="2">
    <location>
        <begin position="22"/>
        <end position="144"/>
    </location>
</feature>
<evidence type="ECO:0000313" key="3">
    <source>
        <dbReference type="EMBL" id="SDR35530.1"/>
    </source>
</evidence>
<dbReference type="EMBL" id="FNLC01000004">
    <property type="protein sequence ID" value="SDR35530.1"/>
    <property type="molecule type" value="Genomic_DNA"/>
</dbReference>
<keyword evidence="1" id="KW-0479">Metal-binding</keyword>
<keyword evidence="3" id="KW-0456">Lyase</keyword>
<dbReference type="Pfam" id="PF00903">
    <property type="entry name" value="Glyoxalase"/>
    <property type="match status" value="1"/>
</dbReference>
<dbReference type="GO" id="GO:0004462">
    <property type="term" value="F:lactoylglutathione lyase activity"/>
    <property type="evidence" value="ECO:0007669"/>
    <property type="project" value="InterPro"/>
</dbReference>
<dbReference type="PROSITE" id="PS00934">
    <property type="entry name" value="GLYOXALASE_I_1"/>
    <property type="match status" value="1"/>
</dbReference>
<dbReference type="InterPro" id="IPR018146">
    <property type="entry name" value="Glyoxalase_1_CS"/>
</dbReference>
<proteinExistence type="predicted"/>
<evidence type="ECO:0000313" key="4">
    <source>
        <dbReference type="Proteomes" id="UP000198848"/>
    </source>
</evidence>
<dbReference type="Gene3D" id="3.10.180.10">
    <property type="entry name" value="2,3-Dihydroxybiphenyl 1,2-Dioxygenase, domain 1"/>
    <property type="match status" value="1"/>
</dbReference>
<dbReference type="PANTHER" id="PTHR21366">
    <property type="entry name" value="GLYOXALASE FAMILY PROTEIN"/>
    <property type="match status" value="1"/>
</dbReference>
<dbReference type="InterPro" id="IPR037523">
    <property type="entry name" value="VOC_core"/>
</dbReference>
<accession>A0A1H1ICZ0</accession>
<protein>
    <submittedName>
        <fullName evidence="3">Lactoylglutathione lyase</fullName>
    </submittedName>
</protein>
<dbReference type="AlphaFoldDB" id="A0A1H1ICZ0"/>
<evidence type="ECO:0000256" key="1">
    <source>
        <dbReference type="ARBA" id="ARBA00022723"/>
    </source>
</evidence>
<dbReference type="GO" id="GO:0046872">
    <property type="term" value="F:metal ion binding"/>
    <property type="evidence" value="ECO:0007669"/>
    <property type="project" value="UniProtKB-KW"/>
</dbReference>
<sequence>MLHVISNHESGTALADRRSFERMDVIHTALWVSDLERTREFYVDALGLTENWSFTADDGVENVYVGGENAEFQFKYDPDGGPKIDPGTMAHVAVGVESTDETFERLSERADPPVHEEPTTMEKIDRRVAFVEDPDGYVVELVERLE</sequence>
<dbReference type="SUPFAM" id="SSF54593">
    <property type="entry name" value="Glyoxalase/Bleomycin resistance protein/Dihydroxybiphenyl dioxygenase"/>
    <property type="match status" value="1"/>
</dbReference>
<dbReference type="InterPro" id="IPR029068">
    <property type="entry name" value="Glyas_Bleomycin-R_OHBP_Dase"/>
</dbReference>
<dbReference type="InterPro" id="IPR050383">
    <property type="entry name" value="GlyoxalaseI/FosfomycinResist"/>
</dbReference>
<dbReference type="Proteomes" id="UP000198848">
    <property type="component" value="Unassembled WGS sequence"/>
</dbReference>
<dbReference type="STRING" id="1095778.SAMN04489842_3442"/>
<dbReference type="PROSITE" id="PS51819">
    <property type="entry name" value="VOC"/>
    <property type="match status" value="1"/>
</dbReference>
<dbReference type="InterPro" id="IPR004360">
    <property type="entry name" value="Glyas_Fos-R_dOase_dom"/>
</dbReference>
<reference evidence="4" key="1">
    <citation type="submission" date="2016-10" db="EMBL/GenBank/DDBJ databases">
        <authorList>
            <person name="Varghese N."/>
            <person name="Submissions S."/>
        </authorList>
    </citation>
    <scope>NUCLEOTIDE SEQUENCE [LARGE SCALE GENOMIC DNA]</scope>
    <source>
        <strain evidence="4">DSM 24767</strain>
    </source>
</reference>
<keyword evidence="4" id="KW-1185">Reference proteome</keyword>
<name>A0A1H1ICZ0_NATTX</name>